<comment type="caution">
    <text evidence="3">The sequence shown here is derived from an EMBL/GenBank/DDBJ whole genome shotgun (WGS) entry which is preliminary data.</text>
</comment>
<gene>
    <name evidence="3" type="ORF">GCM10023185_20150</name>
</gene>
<comment type="function">
    <text evidence="2">Removes the phosphate from trehalose 6-phosphate to produce free trehalose.</text>
</comment>
<comment type="similarity">
    <text evidence="1">Belongs to the glycosyltransferase 20 family.</text>
</comment>
<dbReference type="Proteomes" id="UP001501153">
    <property type="component" value="Unassembled WGS sequence"/>
</dbReference>
<proteinExistence type="inferred from homology"/>
<dbReference type="InterPro" id="IPR036412">
    <property type="entry name" value="HAD-like_sf"/>
</dbReference>
<dbReference type="EC" id="3.1.3.12" evidence="2"/>
<dbReference type="InterPro" id="IPR003337">
    <property type="entry name" value="Trehalose_PPase"/>
</dbReference>
<comment type="cofactor">
    <cofactor evidence="2">
        <name>Mg(2+)</name>
        <dbReference type="ChEBI" id="CHEBI:18420"/>
    </cofactor>
</comment>
<keyword evidence="2" id="KW-0479">Metal-binding</keyword>
<keyword evidence="2" id="KW-0460">Magnesium</keyword>
<comment type="similarity">
    <text evidence="2">Belongs to the trehalose phosphatase family.</text>
</comment>
<sequence length="163" mass="18668">MWLRKAGEDWQLFQELRNDWMHELRPVLDQYVSRTAGSCIEEKDYSLVWHYRRADADLGEMRARELVSHLSFMTANSDLQVLEGNKVIEIKHVGINKGTAASRWLAQYPADFILALGDDRTDEDTFRALPASAYTVRVGGSTRSRARFRLAGVKEVRALLGRL</sequence>
<keyword evidence="2" id="KW-0378">Hydrolase</keyword>
<evidence type="ECO:0000313" key="3">
    <source>
        <dbReference type="EMBL" id="GAA4356398.1"/>
    </source>
</evidence>
<keyword evidence="4" id="KW-1185">Reference proteome</keyword>
<dbReference type="NCBIfam" id="TIGR00685">
    <property type="entry name" value="T6PP"/>
    <property type="match status" value="1"/>
</dbReference>
<reference evidence="4" key="1">
    <citation type="journal article" date="2019" name="Int. J. Syst. Evol. Microbiol.">
        <title>The Global Catalogue of Microorganisms (GCM) 10K type strain sequencing project: providing services to taxonomists for standard genome sequencing and annotation.</title>
        <authorList>
            <consortium name="The Broad Institute Genomics Platform"/>
            <consortium name="The Broad Institute Genome Sequencing Center for Infectious Disease"/>
            <person name="Wu L."/>
            <person name="Ma J."/>
        </authorList>
    </citation>
    <scope>NUCLEOTIDE SEQUENCE [LARGE SCALE GENOMIC DNA]</scope>
    <source>
        <strain evidence="4">JCM 17923</strain>
    </source>
</reference>
<dbReference type="PANTHER" id="PTHR10788">
    <property type="entry name" value="TREHALOSE-6-PHOSPHATE SYNTHASE"/>
    <property type="match status" value="1"/>
</dbReference>
<evidence type="ECO:0000256" key="1">
    <source>
        <dbReference type="ARBA" id="ARBA00008799"/>
    </source>
</evidence>
<comment type="pathway">
    <text evidence="2">Glycan biosynthesis; trehalose biosynthesis.</text>
</comment>
<protein>
    <recommendedName>
        <fullName evidence="2">Trehalose 6-phosphate phosphatase</fullName>
        <ecNumber evidence="2">3.1.3.12</ecNumber>
    </recommendedName>
</protein>
<dbReference type="PANTHER" id="PTHR10788:SF106">
    <property type="entry name" value="BCDNA.GH08860"/>
    <property type="match status" value="1"/>
</dbReference>
<comment type="catalytic activity">
    <reaction evidence="2">
        <text>alpha,alpha-trehalose 6-phosphate + H2O = alpha,alpha-trehalose + phosphate</text>
        <dbReference type="Rhea" id="RHEA:23420"/>
        <dbReference type="ChEBI" id="CHEBI:15377"/>
        <dbReference type="ChEBI" id="CHEBI:16551"/>
        <dbReference type="ChEBI" id="CHEBI:43474"/>
        <dbReference type="ChEBI" id="CHEBI:58429"/>
        <dbReference type="EC" id="3.1.3.12"/>
    </reaction>
</comment>
<dbReference type="Gene3D" id="3.40.50.1000">
    <property type="entry name" value="HAD superfamily/HAD-like"/>
    <property type="match status" value="1"/>
</dbReference>
<accession>A0ABP8ID13</accession>
<dbReference type="EMBL" id="BAABGZ010000020">
    <property type="protein sequence ID" value="GAA4356398.1"/>
    <property type="molecule type" value="Genomic_DNA"/>
</dbReference>
<evidence type="ECO:0000256" key="2">
    <source>
        <dbReference type="RuleBase" id="RU361117"/>
    </source>
</evidence>
<name>A0ABP8ID13_9BACT</name>
<dbReference type="SUPFAM" id="SSF56784">
    <property type="entry name" value="HAD-like"/>
    <property type="match status" value="1"/>
</dbReference>
<dbReference type="InterPro" id="IPR023214">
    <property type="entry name" value="HAD_sf"/>
</dbReference>
<dbReference type="Pfam" id="PF02358">
    <property type="entry name" value="Trehalose_PPase"/>
    <property type="match status" value="1"/>
</dbReference>
<dbReference type="InterPro" id="IPR001830">
    <property type="entry name" value="Glyco_trans_20"/>
</dbReference>
<organism evidence="3 4">
    <name type="scientific">Hymenobacter saemangeumensis</name>
    <dbReference type="NCBI Taxonomy" id="1084522"/>
    <lineage>
        <taxon>Bacteria</taxon>
        <taxon>Pseudomonadati</taxon>
        <taxon>Bacteroidota</taxon>
        <taxon>Cytophagia</taxon>
        <taxon>Cytophagales</taxon>
        <taxon>Hymenobacteraceae</taxon>
        <taxon>Hymenobacter</taxon>
    </lineage>
</organism>
<evidence type="ECO:0000313" key="4">
    <source>
        <dbReference type="Proteomes" id="UP001501153"/>
    </source>
</evidence>